<dbReference type="eggNOG" id="COG1729">
    <property type="taxonomic scope" value="Bacteria"/>
</dbReference>
<organism evidence="2 3">
    <name type="scientific">Spirochaeta lutea</name>
    <dbReference type="NCBI Taxonomy" id="1480694"/>
    <lineage>
        <taxon>Bacteria</taxon>
        <taxon>Pseudomonadati</taxon>
        <taxon>Spirochaetota</taxon>
        <taxon>Spirochaetia</taxon>
        <taxon>Spirochaetales</taxon>
        <taxon>Spirochaetaceae</taxon>
        <taxon>Spirochaeta</taxon>
    </lineage>
</organism>
<feature type="region of interest" description="Disordered" evidence="1">
    <location>
        <begin position="145"/>
        <end position="173"/>
    </location>
</feature>
<dbReference type="Proteomes" id="UP000029692">
    <property type="component" value="Unassembled WGS sequence"/>
</dbReference>
<gene>
    <name evidence="2" type="ORF">DC28_14690</name>
</gene>
<protein>
    <recommendedName>
        <fullName evidence="4">Fibronectin type-III domain-containing protein</fullName>
    </recommendedName>
</protein>
<proteinExistence type="predicted"/>
<dbReference type="Gene3D" id="2.60.40.10">
    <property type="entry name" value="Immunoglobulins"/>
    <property type="match status" value="1"/>
</dbReference>
<dbReference type="InterPro" id="IPR013783">
    <property type="entry name" value="Ig-like_fold"/>
</dbReference>
<sequence length="445" mass="49342">MVLLVGLQAGAQTETGSTRSIDDQTRVFAPFVSKLRVGIRDPQVRLTWQDIPDVTTTYRVYRHTQEIQDSTFPQAEYLETVEPGVQTYIDTPPENGTYYYAVLAESPQGQPYELFIPFRNKSITPITIASYAAPEPESAPVPEIVQEPETPEEQPEPPAEPEAPPKPSLAAAPSDQMPAITLEFSHPETGQLAIYRSTSPITSLEVMSESALLVDTVQAQDERYLDYGVPGIPYYYAVVNTQDLQQGTIAFVPGETIITQPVTIPLGTRISGLSLASADPVREQGLPILNPRQSFLTGGDFTDPAAILMPLAEPLAISPATRDAMTSMLQAYKPNPTRPLEPLILPEDLQVQPEQSKGLDRVLATVLDHYFRQRDWQEAESLLTNLLTLPLEQDKRTKALFYRAQARYFQGNLQVSILDFLLVRDDLYLESSAFIDSALMTLSES</sequence>
<evidence type="ECO:0000256" key="1">
    <source>
        <dbReference type="SAM" id="MobiDB-lite"/>
    </source>
</evidence>
<reference evidence="2 3" key="1">
    <citation type="submission" date="2014-05" db="EMBL/GenBank/DDBJ databases">
        <title>De novo Genome Sequence of Spirocheata sp.</title>
        <authorList>
            <person name="Shivani Y."/>
            <person name="Subhash Y."/>
            <person name="Tushar L."/>
            <person name="Sasikala C."/>
            <person name="Ramana C.V."/>
        </authorList>
    </citation>
    <scope>NUCLEOTIDE SEQUENCE [LARGE SCALE GENOMIC DNA]</scope>
    <source>
        <strain evidence="2 3">JC230</strain>
    </source>
</reference>
<comment type="caution">
    <text evidence="2">The sequence shown here is derived from an EMBL/GenBank/DDBJ whole genome shotgun (WGS) entry which is preliminary data.</text>
</comment>
<dbReference type="EMBL" id="JNUP01000072">
    <property type="protein sequence ID" value="KGE70744.1"/>
    <property type="molecule type" value="Genomic_DNA"/>
</dbReference>
<name>A0A098QSL3_9SPIO</name>
<evidence type="ECO:0000313" key="2">
    <source>
        <dbReference type="EMBL" id="KGE70744.1"/>
    </source>
</evidence>
<evidence type="ECO:0008006" key="4">
    <source>
        <dbReference type="Google" id="ProtNLM"/>
    </source>
</evidence>
<accession>A0A098QSL3</accession>
<keyword evidence="3" id="KW-1185">Reference proteome</keyword>
<dbReference type="STRING" id="1480694.DC28_14690"/>
<dbReference type="AlphaFoldDB" id="A0A098QSL3"/>
<evidence type="ECO:0000313" key="3">
    <source>
        <dbReference type="Proteomes" id="UP000029692"/>
    </source>
</evidence>
<feature type="compositionally biased region" description="Pro residues" evidence="1">
    <location>
        <begin position="156"/>
        <end position="167"/>
    </location>
</feature>